<evidence type="ECO:0000313" key="1">
    <source>
        <dbReference type="EMBL" id="KAK4467785.1"/>
    </source>
</evidence>
<accession>A0AAE2D289</accession>
<dbReference type="AlphaFoldDB" id="A0AAE2D289"/>
<comment type="caution">
    <text evidence="1">The sequence shown here is derived from an EMBL/GenBank/DDBJ whole genome shotgun (WGS) entry which is preliminary data.</text>
</comment>
<gene>
    <name evidence="1" type="ORF">MN116_008712</name>
</gene>
<evidence type="ECO:0000313" key="2">
    <source>
        <dbReference type="Proteomes" id="UP001292079"/>
    </source>
</evidence>
<reference evidence="1" key="1">
    <citation type="submission" date="2022-04" db="EMBL/GenBank/DDBJ databases">
        <authorList>
            <person name="Xu L."/>
            <person name="Lv Z."/>
        </authorList>
    </citation>
    <scope>NUCLEOTIDE SEQUENCE</scope>
    <source>
        <strain evidence="1">LV_2022a</strain>
    </source>
</reference>
<proteinExistence type="predicted"/>
<protein>
    <submittedName>
        <fullName evidence="1">Uncharacterized protein</fullName>
    </submittedName>
</protein>
<organism evidence="1 2">
    <name type="scientific">Schistosoma mekongi</name>
    <name type="common">Parasitic worm</name>
    <dbReference type="NCBI Taxonomy" id="38744"/>
    <lineage>
        <taxon>Eukaryota</taxon>
        <taxon>Metazoa</taxon>
        <taxon>Spiralia</taxon>
        <taxon>Lophotrochozoa</taxon>
        <taxon>Platyhelminthes</taxon>
        <taxon>Trematoda</taxon>
        <taxon>Digenea</taxon>
        <taxon>Strigeidida</taxon>
        <taxon>Schistosomatoidea</taxon>
        <taxon>Schistosomatidae</taxon>
        <taxon>Schistosoma</taxon>
    </lineage>
</organism>
<reference evidence="1" key="2">
    <citation type="journal article" date="2023" name="Infect Dis Poverty">
        <title>Chromosome-scale genome of the human blood fluke Schistosoma mekongi and its implications for public health.</title>
        <authorList>
            <person name="Zhou M."/>
            <person name="Xu L."/>
            <person name="Xu D."/>
            <person name="Chen W."/>
            <person name="Khan J."/>
            <person name="Hu Y."/>
            <person name="Huang H."/>
            <person name="Wei H."/>
            <person name="Zhang Y."/>
            <person name="Chusongsang P."/>
            <person name="Tanasarnprasert K."/>
            <person name="Hu X."/>
            <person name="Limpanont Y."/>
            <person name="Lv Z."/>
        </authorList>
    </citation>
    <scope>NUCLEOTIDE SEQUENCE</scope>
    <source>
        <strain evidence="1">LV_2022a</strain>
    </source>
</reference>
<sequence length="153" mass="17633">MDLDDYVISAVQIPPGCNSRKLLDVSNPHVEKFLRKFMKRLVKKPNTPFSRVLPTLDDRGGPFSLCVTDCQTPYIPYVIRASDLSWHIRQFPTHRLSIRSSKFDNDCIILDENEGRSCSNSLKRSHLNVEYSPQLITSSDEEINSLPKIQRRE</sequence>
<dbReference type="Proteomes" id="UP001292079">
    <property type="component" value="Unassembled WGS sequence"/>
</dbReference>
<keyword evidence="2" id="KW-1185">Reference proteome</keyword>
<name>A0AAE2D289_SCHME</name>
<dbReference type="EMBL" id="JALJAT010000008">
    <property type="protein sequence ID" value="KAK4467785.1"/>
    <property type="molecule type" value="Genomic_DNA"/>
</dbReference>